<evidence type="ECO:0000256" key="6">
    <source>
        <dbReference type="ARBA" id="ARBA00022824"/>
    </source>
</evidence>
<keyword evidence="13" id="KW-0732">Signal</keyword>
<evidence type="ECO:0000256" key="3">
    <source>
        <dbReference type="ARBA" id="ARBA00022603"/>
    </source>
</evidence>
<feature type="transmembrane region" description="Helical" evidence="12">
    <location>
        <begin position="113"/>
        <end position="134"/>
    </location>
</feature>
<evidence type="ECO:0000256" key="13">
    <source>
        <dbReference type="SAM" id="SignalP"/>
    </source>
</evidence>
<evidence type="ECO:0000313" key="15">
    <source>
        <dbReference type="Proteomes" id="UP000054270"/>
    </source>
</evidence>
<evidence type="ECO:0000256" key="2">
    <source>
        <dbReference type="ARBA" id="ARBA00022516"/>
    </source>
</evidence>
<feature type="chain" id="PRO_5002248289" description="Protein-S-isoprenylcysteine O-methyltransferase" evidence="13">
    <location>
        <begin position="21"/>
        <end position="198"/>
    </location>
</feature>
<keyword evidence="5 12" id="KW-0812">Transmembrane</keyword>
<dbReference type="GO" id="GO:0006656">
    <property type="term" value="P:phosphatidylcholine biosynthetic process"/>
    <property type="evidence" value="ECO:0007669"/>
    <property type="project" value="UniProtKB-UniPathway"/>
</dbReference>
<evidence type="ECO:0000256" key="11">
    <source>
        <dbReference type="ARBA" id="ARBA00023264"/>
    </source>
</evidence>
<dbReference type="UniPathway" id="UPA00753"/>
<organism evidence="14 15">
    <name type="scientific">Hypholoma sublateritium (strain FD-334 SS-4)</name>
    <dbReference type="NCBI Taxonomy" id="945553"/>
    <lineage>
        <taxon>Eukaryota</taxon>
        <taxon>Fungi</taxon>
        <taxon>Dikarya</taxon>
        <taxon>Basidiomycota</taxon>
        <taxon>Agaricomycotina</taxon>
        <taxon>Agaricomycetes</taxon>
        <taxon>Agaricomycetidae</taxon>
        <taxon>Agaricales</taxon>
        <taxon>Agaricineae</taxon>
        <taxon>Strophariaceae</taxon>
        <taxon>Hypholoma</taxon>
    </lineage>
</organism>
<keyword evidence="11" id="KW-1208">Phospholipid metabolism</keyword>
<gene>
    <name evidence="14" type="ORF">HYPSUDRAFT_52401</name>
</gene>
<keyword evidence="2" id="KW-0444">Lipid biosynthesis</keyword>
<dbReference type="STRING" id="945553.A0A0D2P6C2"/>
<evidence type="ECO:0000256" key="5">
    <source>
        <dbReference type="ARBA" id="ARBA00022692"/>
    </source>
</evidence>
<comment type="subcellular location">
    <subcellularLocation>
        <location evidence="1">Endomembrane system</location>
        <topology evidence="1">Multi-pass membrane protein</topology>
    </subcellularLocation>
</comment>
<dbReference type="PANTHER" id="PTHR12714:SF9">
    <property type="entry name" value="PROTEIN-S-ISOPRENYLCYSTEINE O-METHYLTRANSFERASE"/>
    <property type="match status" value="1"/>
</dbReference>
<keyword evidence="8" id="KW-0443">Lipid metabolism</keyword>
<evidence type="ECO:0000256" key="10">
    <source>
        <dbReference type="ARBA" id="ARBA00023209"/>
    </source>
</evidence>
<feature type="transmembrane region" description="Helical" evidence="12">
    <location>
        <begin position="146"/>
        <end position="165"/>
    </location>
</feature>
<evidence type="ECO:0000256" key="7">
    <source>
        <dbReference type="ARBA" id="ARBA00022989"/>
    </source>
</evidence>
<evidence type="ECO:0000256" key="9">
    <source>
        <dbReference type="ARBA" id="ARBA00023136"/>
    </source>
</evidence>
<dbReference type="GO" id="GO:0012505">
    <property type="term" value="C:endomembrane system"/>
    <property type="evidence" value="ECO:0007669"/>
    <property type="project" value="UniProtKB-SubCell"/>
</dbReference>
<keyword evidence="9 12" id="KW-0472">Membrane</keyword>
<proteinExistence type="predicted"/>
<dbReference type="OMA" id="ESKICET"/>
<dbReference type="Pfam" id="PF04191">
    <property type="entry name" value="PEMT"/>
    <property type="match status" value="1"/>
</dbReference>
<evidence type="ECO:0000256" key="12">
    <source>
        <dbReference type="SAM" id="Phobius"/>
    </source>
</evidence>
<name>A0A0D2P6C2_HYPSF</name>
<evidence type="ECO:0000256" key="1">
    <source>
        <dbReference type="ARBA" id="ARBA00004127"/>
    </source>
</evidence>
<evidence type="ECO:0008006" key="16">
    <source>
        <dbReference type="Google" id="ProtNLM"/>
    </source>
</evidence>
<protein>
    <recommendedName>
        <fullName evidence="16">Protein-S-isoprenylcysteine O-methyltransferase</fullName>
    </recommendedName>
</protein>
<evidence type="ECO:0000256" key="8">
    <source>
        <dbReference type="ARBA" id="ARBA00023098"/>
    </source>
</evidence>
<evidence type="ECO:0000313" key="14">
    <source>
        <dbReference type="EMBL" id="KJA26489.1"/>
    </source>
</evidence>
<dbReference type="AlphaFoldDB" id="A0A0D2P6C2"/>
<dbReference type="GO" id="GO:0032259">
    <property type="term" value="P:methylation"/>
    <property type="evidence" value="ECO:0007669"/>
    <property type="project" value="UniProtKB-KW"/>
</dbReference>
<feature type="transmembrane region" description="Helical" evidence="12">
    <location>
        <begin position="61"/>
        <end position="79"/>
    </location>
</feature>
<dbReference type="Gene3D" id="1.20.120.1630">
    <property type="match status" value="1"/>
</dbReference>
<keyword evidence="3" id="KW-0808">Transferase</keyword>
<evidence type="ECO:0000256" key="4">
    <source>
        <dbReference type="ARBA" id="ARBA00022691"/>
    </source>
</evidence>
<keyword evidence="4" id="KW-0949">S-adenosyl-L-methionine</keyword>
<reference evidence="15" key="1">
    <citation type="submission" date="2014-04" db="EMBL/GenBank/DDBJ databases">
        <title>Evolutionary Origins and Diversification of the Mycorrhizal Mutualists.</title>
        <authorList>
            <consortium name="DOE Joint Genome Institute"/>
            <consortium name="Mycorrhizal Genomics Consortium"/>
            <person name="Kohler A."/>
            <person name="Kuo A."/>
            <person name="Nagy L.G."/>
            <person name="Floudas D."/>
            <person name="Copeland A."/>
            <person name="Barry K.W."/>
            <person name="Cichocki N."/>
            <person name="Veneault-Fourrey C."/>
            <person name="LaButti K."/>
            <person name="Lindquist E.A."/>
            <person name="Lipzen A."/>
            <person name="Lundell T."/>
            <person name="Morin E."/>
            <person name="Murat C."/>
            <person name="Riley R."/>
            <person name="Ohm R."/>
            <person name="Sun H."/>
            <person name="Tunlid A."/>
            <person name="Henrissat B."/>
            <person name="Grigoriev I.V."/>
            <person name="Hibbett D.S."/>
            <person name="Martin F."/>
        </authorList>
    </citation>
    <scope>NUCLEOTIDE SEQUENCE [LARGE SCALE GENOMIC DNA]</scope>
    <source>
        <strain evidence="15">FD-334 SS-4</strain>
    </source>
</reference>
<dbReference type="GO" id="GO:0008168">
    <property type="term" value="F:methyltransferase activity"/>
    <property type="evidence" value="ECO:0007669"/>
    <property type="project" value="UniProtKB-KW"/>
</dbReference>
<keyword evidence="6" id="KW-0256">Endoplasmic reticulum</keyword>
<keyword evidence="3" id="KW-0489">Methyltransferase</keyword>
<sequence length="198" mass="22389">MPHPIVPIFILSVAFGSHLCVTPPQPEAPKEQRKSADYKLLLHIIIHIYKLDPTSIAFPPLRVLGGVLVLGGGIIRWLCYRELGKQFTFHVAILKNHELITTGPYSIVRHPSYTGGSMIFLGSLLWHGSSGAWLRESKICETKLSLLVLVPVSVLYYFVVTLVVSRTKREDELLRKEFGRKWDAWAKSVPYRLIPGVY</sequence>
<accession>A0A0D2P6C2</accession>
<dbReference type="Proteomes" id="UP000054270">
    <property type="component" value="Unassembled WGS sequence"/>
</dbReference>
<dbReference type="InterPro" id="IPR007318">
    <property type="entry name" value="Phopholipid_MeTrfase"/>
</dbReference>
<dbReference type="EMBL" id="KN817527">
    <property type="protein sequence ID" value="KJA26489.1"/>
    <property type="molecule type" value="Genomic_DNA"/>
</dbReference>
<feature type="signal peptide" evidence="13">
    <location>
        <begin position="1"/>
        <end position="20"/>
    </location>
</feature>
<dbReference type="PANTHER" id="PTHR12714">
    <property type="entry name" value="PROTEIN-S ISOPRENYLCYSTEINE O-METHYLTRANSFERASE"/>
    <property type="match status" value="1"/>
</dbReference>
<keyword evidence="7 12" id="KW-1133">Transmembrane helix</keyword>
<keyword evidence="10" id="KW-0594">Phospholipid biosynthesis</keyword>
<dbReference type="OrthoDB" id="422086at2759"/>
<keyword evidence="15" id="KW-1185">Reference proteome</keyword>